<dbReference type="OrthoDB" id="5418088at2759"/>
<feature type="compositionally biased region" description="Basic and acidic residues" evidence="1">
    <location>
        <begin position="490"/>
        <end position="525"/>
    </location>
</feature>
<feature type="compositionally biased region" description="Basic and acidic residues" evidence="1">
    <location>
        <begin position="702"/>
        <end position="718"/>
    </location>
</feature>
<feature type="compositionally biased region" description="Basic and acidic residues" evidence="1">
    <location>
        <begin position="779"/>
        <end position="797"/>
    </location>
</feature>
<feature type="region of interest" description="Disordered" evidence="1">
    <location>
        <begin position="853"/>
        <end position="938"/>
    </location>
</feature>
<organism evidence="3 4">
    <name type="scientific">Monosporascus ibericus</name>
    <dbReference type="NCBI Taxonomy" id="155417"/>
    <lineage>
        <taxon>Eukaryota</taxon>
        <taxon>Fungi</taxon>
        <taxon>Dikarya</taxon>
        <taxon>Ascomycota</taxon>
        <taxon>Pezizomycotina</taxon>
        <taxon>Sordariomycetes</taxon>
        <taxon>Xylariomycetidae</taxon>
        <taxon>Xylariales</taxon>
        <taxon>Xylariales incertae sedis</taxon>
        <taxon>Monosporascus</taxon>
    </lineage>
</organism>
<feature type="compositionally biased region" description="Basic and acidic residues" evidence="1">
    <location>
        <begin position="394"/>
        <end position="470"/>
    </location>
</feature>
<evidence type="ECO:0000313" key="4">
    <source>
        <dbReference type="Proteomes" id="UP000293360"/>
    </source>
</evidence>
<feature type="compositionally biased region" description="Polar residues" evidence="1">
    <location>
        <begin position="719"/>
        <end position="729"/>
    </location>
</feature>
<dbReference type="EMBL" id="QJNU01001597">
    <property type="protein sequence ID" value="RYO74041.1"/>
    <property type="molecule type" value="Genomic_DNA"/>
</dbReference>
<feature type="region of interest" description="Disordered" evidence="1">
    <location>
        <begin position="1085"/>
        <end position="1119"/>
    </location>
</feature>
<dbReference type="PANTHER" id="PTHR42081">
    <property type="entry name" value="ZINC FINGER PROTEIN DHHC DOMAIN CONTAINING PROTEIN"/>
    <property type="match status" value="1"/>
</dbReference>
<dbReference type="PANTHER" id="PTHR42081:SF1">
    <property type="entry name" value="ZINC FINGER PROTEIN DHHC DOMAIN CONTAINING PROTEIN"/>
    <property type="match status" value="1"/>
</dbReference>
<dbReference type="InterPro" id="IPR058348">
    <property type="entry name" value="DUF8035"/>
</dbReference>
<feature type="compositionally biased region" description="Low complexity" evidence="1">
    <location>
        <begin position="474"/>
        <end position="489"/>
    </location>
</feature>
<evidence type="ECO:0000256" key="1">
    <source>
        <dbReference type="SAM" id="MobiDB-lite"/>
    </source>
</evidence>
<feature type="region of interest" description="Disordered" evidence="1">
    <location>
        <begin position="982"/>
        <end position="1016"/>
    </location>
</feature>
<comment type="caution">
    <text evidence="3">The sequence shown here is derived from an EMBL/GenBank/DDBJ whole genome shotgun (WGS) entry which is preliminary data.</text>
</comment>
<feature type="region of interest" description="Disordered" evidence="1">
    <location>
        <begin position="1"/>
        <end position="28"/>
    </location>
</feature>
<reference evidence="3 4" key="1">
    <citation type="submission" date="2018-06" db="EMBL/GenBank/DDBJ databases">
        <title>Complete Genomes of Monosporascus.</title>
        <authorList>
            <person name="Robinson A.J."/>
            <person name="Natvig D.O."/>
        </authorList>
    </citation>
    <scope>NUCLEOTIDE SEQUENCE [LARGE SCALE GENOMIC DNA]</scope>
    <source>
        <strain evidence="3 4">CBS 110550</strain>
    </source>
</reference>
<proteinExistence type="predicted"/>
<protein>
    <recommendedName>
        <fullName evidence="2">DUF8035 domain-containing protein</fullName>
    </recommendedName>
</protein>
<dbReference type="Proteomes" id="UP000293360">
    <property type="component" value="Unassembled WGS sequence"/>
</dbReference>
<dbReference type="AlphaFoldDB" id="A0A4Q4STK3"/>
<feature type="compositionally biased region" description="Low complexity" evidence="1">
    <location>
        <begin position="115"/>
        <end position="128"/>
    </location>
</feature>
<feature type="compositionally biased region" description="Basic and acidic residues" evidence="1">
    <location>
        <begin position="543"/>
        <end position="647"/>
    </location>
</feature>
<dbReference type="STRING" id="155417.A0A4Q4STK3"/>
<keyword evidence="4" id="KW-1185">Reference proteome</keyword>
<feature type="compositionally biased region" description="Basic and acidic residues" evidence="1">
    <location>
        <begin position="730"/>
        <end position="763"/>
    </location>
</feature>
<feature type="compositionally biased region" description="Basic and acidic residues" evidence="1">
    <location>
        <begin position="354"/>
        <end position="384"/>
    </location>
</feature>
<evidence type="ECO:0000259" key="2">
    <source>
        <dbReference type="Pfam" id="PF26118"/>
    </source>
</evidence>
<feature type="compositionally biased region" description="Polar residues" evidence="1">
    <location>
        <begin position="59"/>
        <end position="72"/>
    </location>
</feature>
<evidence type="ECO:0000313" key="3">
    <source>
        <dbReference type="EMBL" id="RYO74041.1"/>
    </source>
</evidence>
<feature type="region of interest" description="Disordered" evidence="1">
    <location>
        <begin position="43"/>
        <end position="204"/>
    </location>
</feature>
<dbReference type="Pfam" id="PF26118">
    <property type="entry name" value="DUF8035"/>
    <property type="match status" value="1"/>
</dbReference>
<feature type="compositionally biased region" description="Basic and acidic residues" evidence="1">
    <location>
        <begin position="868"/>
        <end position="924"/>
    </location>
</feature>
<feature type="compositionally biased region" description="Basic and acidic residues" evidence="1">
    <location>
        <begin position="170"/>
        <end position="191"/>
    </location>
</feature>
<gene>
    <name evidence="3" type="ORF">DL764_011001</name>
</gene>
<accession>A0A4Q4STK3</accession>
<name>A0A4Q4STK3_9PEZI</name>
<sequence>MADTRQRHSGRRSPTLNPARASMPVSLGYNNYGGDIHAVPTARYDASVPRRGTDYRAPQSPTKTITTYNVTKDPNGVSRSSSARDSSHHKHRRASTVDPPQRPIIVTTNHTKPQTSSSHASSGTGTTSPPRDSYRGNDDTYYAQPASSARSRSQHRHHGHSQSASLDNDEFYRLRERVGGDERLRAPDPYRHPRAQGLYPGSPLTGGTAVTAAYEDEGFEYATPGDLARYDIEHGRARRSRRESVDRPYYRPSVNIPSGETGRHDSRSRGPPPTSSGLDRYNRAAAAGTYDRPSVTVPVAVPTPPVVPPPPPVEAPRRPALIEPVKPVQRSPSVGRAPRPRPISLYQDPSPRMSHPDDIYRSRDDERVHKDRRDRAETFRDENIASRGFGIRTDLLEPADRRSAEPDRRDYDDRRLRREIQDREPRRFSDEELDHARNRDGRRPLEDVLSRSRLEEDRDSRDGGRGDRSRQKVASGLGIAAAAMGLGKAADIDHDRDGKDSSRRRWDIADGKEPVSSRAAERYAPRDGSVPAHRSSPQGEPVVIERREHRRDRADSRDSSSSRERDRDRGRDRGREPDRERDYSRPARERDTDRERATSRAGDRDRDKERDRDRDREKELEREWERERERELERERERERNRRDADGKLLAVTGGDFRDESPDSDGSGAASRRRRRNSTAAFDPTDTRDLTDLKTQLAAMDSKSESKDNTSSSKERTPEANTVVASGSEKQSESRGRESSQTHEDKQVRVVSPPREKKPEKPIKGILKQPKAQFPEDENPIREGVAPHKDDKTKKDVPPGARWTKVNRKMVNPEALTIGKERFEVRDDFVIVLRVLSKEEIQAYATATAQIREMRRKEARDTDDDRDYDSRDTDDRRRRRDRDRDRDSETDRERERERRRYRELLEEEQHRPKAIEYDTHGDDRHHRHRSHKEGGYDSDNRRFPFAAYLMLRVAVYCVALVGPELDKLTGKEAAAAALQSDNNGGVGVKRKAGSPTSASECHARSRSTRKRASVSRAGITTGTALQATLHFDWDGGGAWANDYVEAAVDTKEVLEDRPQFFFWECLLERGDVLGCSRGFHQAGNESHHQFKANSPARDEAEVASDPGDGLGESGGEDEE</sequence>
<feature type="compositionally biased region" description="Pro residues" evidence="1">
    <location>
        <begin position="301"/>
        <end position="314"/>
    </location>
</feature>
<feature type="domain" description="DUF8035" evidence="2">
    <location>
        <begin position="801"/>
        <end position="853"/>
    </location>
</feature>
<feature type="region of interest" description="Disordered" evidence="1">
    <location>
        <begin position="220"/>
        <end position="805"/>
    </location>
</feature>
<feature type="compositionally biased region" description="Basic residues" evidence="1">
    <location>
        <begin position="1004"/>
        <end position="1013"/>
    </location>
</feature>